<evidence type="ECO:0008006" key="3">
    <source>
        <dbReference type="Google" id="ProtNLM"/>
    </source>
</evidence>
<evidence type="ECO:0000313" key="1">
    <source>
        <dbReference type="EMBL" id="MFC5292261.1"/>
    </source>
</evidence>
<name>A0ABW0F1C4_9HYPH</name>
<dbReference type="RefSeq" id="WP_260347680.1">
    <property type="nucleotide sequence ID" value="NZ_JAOAOS010000001.1"/>
</dbReference>
<organism evidence="1 2">
    <name type="scientific">Bosea minatitlanensis</name>
    <dbReference type="NCBI Taxonomy" id="128782"/>
    <lineage>
        <taxon>Bacteria</taxon>
        <taxon>Pseudomonadati</taxon>
        <taxon>Pseudomonadota</taxon>
        <taxon>Alphaproteobacteria</taxon>
        <taxon>Hyphomicrobiales</taxon>
        <taxon>Boseaceae</taxon>
        <taxon>Bosea</taxon>
    </lineage>
</organism>
<reference evidence="2" key="1">
    <citation type="journal article" date="2019" name="Int. J. Syst. Evol. Microbiol.">
        <title>The Global Catalogue of Microorganisms (GCM) 10K type strain sequencing project: providing services to taxonomists for standard genome sequencing and annotation.</title>
        <authorList>
            <consortium name="The Broad Institute Genomics Platform"/>
            <consortium name="The Broad Institute Genome Sequencing Center for Infectious Disease"/>
            <person name="Wu L."/>
            <person name="Ma J."/>
        </authorList>
    </citation>
    <scope>NUCLEOTIDE SEQUENCE [LARGE SCALE GENOMIC DNA]</scope>
    <source>
        <strain evidence="2">CGMCC 1.15643</strain>
    </source>
</reference>
<dbReference type="SUPFAM" id="SSF69279">
    <property type="entry name" value="Phage tail proteins"/>
    <property type="match status" value="1"/>
</dbReference>
<accession>A0ABW0F1C4</accession>
<keyword evidence="2" id="KW-1185">Reference proteome</keyword>
<dbReference type="EMBL" id="JBHSLI010000001">
    <property type="protein sequence ID" value="MFC5292261.1"/>
    <property type="molecule type" value="Genomic_DNA"/>
</dbReference>
<proteinExistence type="predicted"/>
<protein>
    <recommendedName>
        <fullName evidence="3">Late control protein</fullName>
    </recommendedName>
</protein>
<gene>
    <name evidence="1" type="ORF">ACFPK2_04565</name>
</gene>
<evidence type="ECO:0000313" key="2">
    <source>
        <dbReference type="Proteomes" id="UP001595976"/>
    </source>
</evidence>
<dbReference type="Proteomes" id="UP001595976">
    <property type="component" value="Unassembled WGS sequence"/>
</dbReference>
<sequence length="349" mass="38260">MAFVSDATQQGYRPFIHITVNGNEVSGGFYSRLVSAVARDEAGQTSDRITFTLDDAENAIELPPDKATIVVYGGWRDAEQGLIGTYEMQSIELKGDADQGEFVVIQASAADLKRKLKGVDRESHEDTTFGEIVETYAKRNGMTARVDPDLAKIKIPYRARVDTSEIDFLTTLADEHGGVVKPMGDKLVVAKRGKAKSTGGQSLAPIRIEKSDCTSWSIEPNGRPEYGKVKAGYIDQKTGKRLKVEAETGLKGPDFTMKSPYPTKELAEKAAQAEAQRLTRNTGEGHFQLARGRFDAQAEADVIAGESFRTGIRGTWRSDAVEQVWDERGWTTKVEVKSKEDGSSGKKDD</sequence>
<comment type="caution">
    <text evidence="1">The sequence shown here is derived from an EMBL/GenBank/DDBJ whole genome shotgun (WGS) entry which is preliminary data.</text>
</comment>